<dbReference type="RefSeq" id="XP_003874254.1">
    <property type="nucleotide sequence ID" value="XM_003874205.1"/>
</dbReference>
<dbReference type="PANTHER" id="PTHR31419">
    <property type="entry name" value="PROTEIN PIN-LIKES 2"/>
    <property type="match status" value="1"/>
</dbReference>
<dbReference type="KEGG" id="lmi:LMXM_19_0760"/>
<evidence type="ECO:0000256" key="5">
    <source>
        <dbReference type="SAM" id="MobiDB-lite"/>
    </source>
</evidence>
<evidence type="ECO:0000256" key="2">
    <source>
        <dbReference type="ARBA" id="ARBA00022692"/>
    </source>
</evidence>
<evidence type="ECO:0000256" key="6">
    <source>
        <dbReference type="SAM" id="Phobius"/>
    </source>
</evidence>
<sequence>MGNMYFDVMLITVATVGKIMLCALAGMLVSRYYSNPKETLTGLSYISARVFLPCLLFANLCVNVTWEQLSQFYWAPLFAVLPMGIGFLLSMLACALLKREYHFLIILSSSFQNGLTFPVSVLINLNGIEWFTQAAVVDAQSYIFLYNVVCSIGLWAVGDSMIAYAKAKEAASEEANDEELVTRQCPYSTDGRVDGEAEGKEEAQSSPRTAAAAAQQGHATAREQLGWYRPAHASDKPITLPPGSPAILLDDEMRIANSKVKSRADRLKRLSRIALASMQSPTVLSSIIALAISLTPPLRRLAKSPFGEPFVGGMALVGKGAIPLHLVVLGSSIAASRPRADPTSPTKGVQVTISSPTTSAPRPTNADGTVFDVSASQPSRGGLNALRSWITSRVQPQILFTCCAVVTRLVIIPCVCFLALHTLVKMGLMPSEKPFLLAILVAIISPTANNSTLICTMREYHVRDYSHMMFFMYLSSIITSSVWLFCILLYLSD</sequence>
<feature type="compositionally biased region" description="Polar residues" evidence="5">
    <location>
        <begin position="343"/>
        <end position="362"/>
    </location>
</feature>
<keyword evidence="4 6" id="KW-0472">Membrane</keyword>
<dbReference type="Pfam" id="PF03547">
    <property type="entry name" value="Mem_trans"/>
    <property type="match status" value="1"/>
</dbReference>
<name>E9AS28_LEIMU</name>
<organism evidence="7 8">
    <name type="scientific">Leishmania mexicana (strain MHOM/GT/2001/U1103)</name>
    <dbReference type="NCBI Taxonomy" id="929439"/>
    <lineage>
        <taxon>Eukaryota</taxon>
        <taxon>Discoba</taxon>
        <taxon>Euglenozoa</taxon>
        <taxon>Kinetoplastea</taxon>
        <taxon>Metakinetoplastina</taxon>
        <taxon>Trypanosomatida</taxon>
        <taxon>Trypanosomatidae</taxon>
        <taxon>Leishmaniinae</taxon>
        <taxon>Leishmania</taxon>
    </lineage>
</organism>
<dbReference type="GO" id="GO:0055085">
    <property type="term" value="P:transmembrane transport"/>
    <property type="evidence" value="ECO:0007669"/>
    <property type="project" value="InterPro"/>
</dbReference>
<reference evidence="7 8" key="1">
    <citation type="journal article" date="2011" name="Genome Res.">
        <title>Chromosome and gene copy number variation allow major structural change between species and strains of Leishmania.</title>
        <authorList>
            <person name="Rogers M.B."/>
            <person name="Hilley J.D."/>
            <person name="Dickens N.J."/>
            <person name="Wilkes J."/>
            <person name="Bates P.A."/>
            <person name="Depledge D.P."/>
            <person name="Harris D."/>
            <person name="Her Y."/>
            <person name="Herzyk P."/>
            <person name="Imamura H."/>
            <person name="Otto T.D."/>
            <person name="Sanders M."/>
            <person name="Seeger K."/>
            <person name="Dujardin J.C."/>
            <person name="Berriman M."/>
            <person name="Smith D.F."/>
            <person name="Hertz-Fowler C."/>
            <person name="Mottram J.C."/>
        </authorList>
    </citation>
    <scope>NUCLEOTIDE SEQUENCE [LARGE SCALE GENOMIC DNA]</scope>
    <source>
        <strain evidence="7 8">MHOM/GT/2001/U1103</strain>
    </source>
</reference>
<dbReference type="VEuPathDB" id="TriTrypDB:LmxM.19.0760"/>
<dbReference type="AlphaFoldDB" id="E9AS28"/>
<evidence type="ECO:0000313" key="8">
    <source>
        <dbReference type="Proteomes" id="UP000007259"/>
    </source>
</evidence>
<feature type="transmembrane region" description="Helical" evidence="6">
    <location>
        <begin position="469"/>
        <end position="491"/>
    </location>
</feature>
<dbReference type="OMA" id="FANLCVN"/>
<dbReference type="OrthoDB" id="191139at2759"/>
<keyword evidence="3 6" id="KW-1133">Transmembrane helix</keyword>
<dbReference type="PhylomeDB" id="E9AS28"/>
<feature type="transmembrane region" description="Helical" evidence="6">
    <location>
        <begin position="398"/>
        <end position="423"/>
    </location>
</feature>
<dbReference type="Proteomes" id="UP000007259">
    <property type="component" value="Chromosome 19"/>
</dbReference>
<evidence type="ECO:0000256" key="3">
    <source>
        <dbReference type="ARBA" id="ARBA00022989"/>
    </source>
</evidence>
<keyword evidence="2 6" id="KW-0812">Transmembrane</keyword>
<feature type="compositionally biased region" description="Low complexity" evidence="5">
    <location>
        <begin position="204"/>
        <end position="216"/>
    </location>
</feature>
<dbReference type="EMBL" id="FR799572">
    <property type="protein sequence ID" value="CBZ25749.1"/>
    <property type="molecule type" value="Genomic_DNA"/>
</dbReference>
<evidence type="ECO:0000256" key="1">
    <source>
        <dbReference type="ARBA" id="ARBA00004141"/>
    </source>
</evidence>
<proteinExistence type="predicted"/>
<feature type="transmembrane region" description="Helical" evidence="6">
    <location>
        <begin position="72"/>
        <end position="96"/>
    </location>
</feature>
<feature type="region of interest" description="Disordered" evidence="5">
    <location>
        <begin position="187"/>
        <end position="216"/>
    </location>
</feature>
<feature type="transmembrane region" description="Helical" evidence="6">
    <location>
        <begin position="435"/>
        <end position="457"/>
    </location>
</feature>
<feature type="transmembrane region" description="Helical" evidence="6">
    <location>
        <begin position="103"/>
        <end position="123"/>
    </location>
</feature>
<gene>
    <name evidence="7" type="ORF">LMXM_19_0760</name>
</gene>
<keyword evidence="8" id="KW-1185">Reference proteome</keyword>
<dbReference type="PANTHER" id="PTHR31419:SF1">
    <property type="entry name" value="PROTEIN PIN-LIKES 6"/>
    <property type="match status" value="1"/>
</dbReference>
<evidence type="ECO:0000313" key="7">
    <source>
        <dbReference type="EMBL" id="CBZ25749.1"/>
    </source>
</evidence>
<feature type="transmembrane region" description="Helical" evidence="6">
    <location>
        <begin position="6"/>
        <end position="29"/>
    </location>
</feature>
<feature type="transmembrane region" description="Helical" evidence="6">
    <location>
        <begin position="50"/>
        <end position="66"/>
    </location>
</feature>
<comment type="subcellular location">
    <subcellularLocation>
        <location evidence="1">Membrane</location>
        <topology evidence="1">Multi-pass membrane protein</topology>
    </subcellularLocation>
</comment>
<feature type="transmembrane region" description="Helical" evidence="6">
    <location>
        <begin position="273"/>
        <end position="294"/>
    </location>
</feature>
<accession>E9AS28</accession>
<evidence type="ECO:0000256" key="4">
    <source>
        <dbReference type="ARBA" id="ARBA00023136"/>
    </source>
</evidence>
<feature type="transmembrane region" description="Helical" evidence="6">
    <location>
        <begin position="143"/>
        <end position="165"/>
    </location>
</feature>
<feature type="compositionally biased region" description="Basic and acidic residues" evidence="5">
    <location>
        <begin position="191"/>
        <end position="203"/>
    </location>
</feature>
<dbReference type="InterPro" id="IPR039305">
    <property type="entry name" value="PILS2/6"/>
</dbReference>
<dbReference type="InterPro" id="IPR004776">
    <property type="entry name" value="Mem_transp_PIN-like"/>
</dbReference>
<dbReference type="GO" id="GO:0016020">
    <property type="term" value="C:membrane"/>
    <property type="evidence" value="ECO:0007669"/>
    <property type="project" value="UniProtKB-SubCell"/>
</dbReference>
<protein>
    <submittedName>
        <fullName evidence="7">Transporter</fullName>
    </submittedName>
</protein>
<dbReference type="GeneID" id="13447759"/>
<feature type="transmembrane region" description="Helical" evidence="6">
    <location>
        <begin position="314"/>
        <end position="335"/>
    </location>
</feature>
<feature type="region of interest" description="Disordered" evidence="5">
    <location>
        <begin position="336"/>
        <end position="368"/>
    </location>
</feature>